<evidence type="ECO:0000313" key="9">
    <source>
        <dbReference type="EMBL" id="MEB3101455.1"/>
    </source>
</evidence>
<keyword evidence="5 8" id="KW-0378">Hydrolase</keyword>
<dbReference type="PANTHER" id="PTHR37311:SF1">
    <property type="entry name" value="2-PHOSPHOSULFOLACTATE PHOSPHATASE-RELATED"/>
    <property type="match status" value="1"/>
</dbReference>
<dbReference type="RefSeq" id="WP_371753574.1">
    <property type="nucleotide sequence ID" value="NZ_JAYJLD010000008.1"/>
</dbReference>
<sequence>MRLDVIPSVNEARSDDLIHKTVIVIDVLRATSTIVTALAAGCAGIIPVETVIQAKNLREEGELLGGERYCKKITGFDLGNSPLEYRDHGLQGEKIIMTTTNGTRAMQKVQKASHVLLGSLLNARSCARVAWELKRDVVLVCAGTQDQFSLEDGLCAGCIVDCIYSFAEEQPEVNDFGLAMRHAYLHAGTDMQNAILSCANGKKLCRLGFEEDVLFCCNFNQFDVVPVLQDHILVKL</sequence>
<comment type="caution">
    <text evidence="9">The sequence shown here is derived from an EMBL/GenBank/DDBJ whole genome shotgun (WGS) entry which is preliminary data.</text>
</comment>
<dbReference type="InterPro" id="IPR036702">
    <property type="entry name" value="ComB-like_sf"/>
</dbReference>
<name>A0ABU5ZG32_9BACL</name>
<dbReference type="Gene3D" id="3.90.1560.10">
    <property type="entry name" value="ComB-like"/>
    <property type="match status" value="1"/>
</dbReference>
<dbReference type="HAMAP" id="MF_00490">
    <property type="entry name" value="ComB"/>
    <property type="match status" value="1"/>
</dbReference>
<evidence type="ECO:0000256" key="8">
    <source>
        <dbReference type="HAMAP-Rule" id="MF_00490"/>
    </source>
</evidence>
<evidence type="ECO:0000256" key="3">
    <source>
        <dbReference type="ARBA" id="ARBA00012953"/>
    </source>
</evidence>
<dbReference type="InterPro" id="IPR005238">
    <property type="entry name" value="ComB-like"/>
</dbReference>
<dbReference type="Pfam" id="PF04029">
    <property type="entry name" value="2-ph_phosp"/>
    <property type="match status" value="1"/>
</dbReference>
<dbReference type="EC" id="3.1.3.71" evidence="3 8"/>
<dbReference type="SUPFAM" id="SSF142823">
    <property type="entry name" value="ComB-like"/>
    <property type="match status" value="1"/>
</dbReference>
<evidence type="ECO:0000256" key="2">
    <source>
        <dbReference type="ARBA" id="ARBA00009997"/>
    </source>
</evidence>
<comment type="cofactor">
    <cofactor evidence="1 8">
        <name>Mg(2+)</name>
        <dbReference type="ChEBI" id="CHEBI:18420"/>
    </cofactor>
</comment>
<comment type="catalytic activity">
    <reaction evidence="7 8">
        <text>(2R)-O-phospho-3-sulfolactate + H2O = (2R)-3-sulfolactate + phosphate</text>
        <dbReference type="Rhea" id="RHEA:23416"/>
        <dbReference type="ChEBI" id="CHEBI:15377"/>
        <dbReference type="ChEBI" id="CHEBI:15597"/>
        <dbReference type="ChEBI" id="CHEBI:43474"/>
        <dbReference type="ChEBI" id="CHEBI:58738"/>
        <dbReference type="EC" id="3.1.3.71"/>
    </reaction>
</comment>
<gene>
    <name evidence="8" type="primary">comB</name>
    <name evidence="9" type="ORF">VF724_07225</name>
</gene>
<organism evidence="9 10">
    <name type="scientific">Ferviditalea candida</name>
    <dbReference type="NCBI Taxonomy" id="3108399"/>
    <lineage>
        <taxon>Bacteria</taxon>
        <taxon>Bacillati</taxon>
        <taxon>Bacillota</taxon>
        <taxon>Bacilli</taxon>
        <taxon>Bacillales</taxon>
        <taxon>Paenibacillaceae</taxon>
        <taxon>Ferviditalea</taxon>
    </lineage>
</organism>
<dbReference type="PANTHER" id="PTHR37311">
    <property type="entry name" value="2-PHOSPHOSULFOLACTATE PHOSPHATASE-RELATED"/>
    <property type="match status" value="1"/>
</dbReference>
<evidence type="ECO:0000256" key="7">
    <source>
        <dbReference type="ARBA" id="ARBA00033711"/>
    </source>
</evidence>
<dbReference type="Proteomes" id="UP001310386">
    <property type="component" value="Unassembled WGS sequence"/>
</dbReference>
<keyword evidence="6 8" id="KW-0460">Magnesium</keyword>
<protein>
    <recommendedName>
        <fullName evidence="4 8">Probable 2-phosphosulfolactate phosphatase</fullName>
        <ecNumber evidence="3 8">3.1.3.71</ecNumber>
    </recommendedName>
</protein>
<evidence type="ECO:0000256" key="1">
    <source>
        <dbReference type="ARBA" id="ARBA00001946"/>
    </source>
</evidence>
<accession>A0ABU5ZG32</accession>
<evidence type="ECO:0000256" key="6">
    <source>
        <dbReference type="ARBA" id="ARBA00022842"/>
    </source>
</evidence>
<evidence type="ECO:0000256" key="4">
    <source>
        <dbReference type="ARBA" id="ARBA00021948"/>
    </source>
</evidence>
<proteinExistence type="inferred from homology"/>
<keyword evidence="10" id="KW-1185">Reference proteome</keyword>
<evidence type="ECO:0000256" key="5">
    <source>
        <dbReference type="ARBA" id="ARBA00022801"/>
    </source>
</evidence>
<reference evidence="9" key="1">
    <citation type="submission" date="2023-12" db="EMBL/GenBank/DDBJ databases">
        <title>Fervidustalea candida gen. nov., sp. nov., a novel member of the family Paenibacillaceae isolated from a geothermal area.</title>
        <authorList>
            <person name="Li W.-J."/>
            <person name="Jiao J.-Y."/>
            <person name="Chen Y."/>
        </authorList>
    </citation>
    <scope>NUCLEOTIDE SEQUENCE</scope>
    <source>
        <strain evidence="9">SYSU GA230002</strain>
    </source>
</reference>
<evidence type="ECO:0000313" key="10">
    <source>
        <dbReference type="Proteomes" id="UP001310386"/>
    </source>
</evidence>
<dbReference type="EMBL" id="JAYJLD010000008">
    <property type="protein sequence ID" value="MEB3101455.1"/>
    <property type="molecule type" value="Genomic_DNA"/>
</dbReference>
<comment type="similarity">
    <text evidence="2 8">Belongs to the ComB family.</text>
</comment>